<dbReference type="OrthoDB" id="2405379at2759"/>
<proteinExistence type="predicted"/>
<feature type="transmembrane region" description="Helical" evidence="2">
    <location>
        <begin position="37"/>
        <end position="59"/>
    </location>
</feature>
<sequence length="295" mass="32330">MTCSCDCLSITGCGGAQKMSIYGNAVFTDLITSLKDAFHSFNLLLSGSLASAIFVIFLLNQFRVSPEKNDTLQVNSETKAQDDSPASSIPNPTCQCGQPKTNSVDNPKFIPDGPASDTETNLSEPRSSLSQRDTISSDVMTSEPEDGLEPSATKSLLQRRQVRDLRVSTDYHIIPKSSSLSTPLRAQHRLSPYLRGSLSETTSTKSPTVIPPDFSLATKRPLRRRHSTILVTAQRLEKDAKSKEVLSGKVPSAISRRAFGFEPIYGEWEKRAQAEANSPGTQQNNRNQNFSIHPQ</sequence>
<keyword evidence="2" id="KW-0812">Transmembrane</keyword>
<protein>
    <submittedName>
        <fullName evidence="3">Uncharacterized protein</fullName>
    </submittedName>
</protein>
<evidence type="ECO:0000313" key="4">
    <source>
        <dbReference type="Proteomes" id="UP000612746"/>
    </source>
</evidence>
<comment type="caution">
    <text evidence="3">The sequence shown here is derived from an EMBL/GenBank/DDBJ whole genome shotgun (WGS) entry which is preliminary data.</text>
</comment>
<feature type="compositionally biased region" description="Polar residues" evidence="1">
    <location>
        <begin position="73"/>
        <end position="105"/>
    </location>
</feature>
<keyword evidence="4" id="KW-1185">Reference proteome</keyword>
<name>A0A8H7PX58_9FUNG</name>
<feature type="compositionally biased region" description="Polar residues" evidence="1">
    <location>
        <begin position="117"/>
        <end position="140"/>
    </location>
</feature>
<gene>
    <name evidence="3" type="ORF">INT44_003803</name>
</gene>
<dbReference type="EMBL" id="JAEPRA010000009">
    <property type="protein sequence ID" value="KAG2180796.1"/>
    <property type="molecule type" value="Genomic_DNA"/>
</dbReference>
<evidence type="ECO:0000313" key="3">
    <source>
        <dbReference type="EMBL" id="KAG2180796.1"/>
    </source>
</evidence>
<evidence type="ECO:0000256" key="2">
    <source>
        <dbReference type="SAM" id="Phobius"/>
    </source>
</evidence>
<feature type="region of interest" description="Disordered" evidence="1">
    <location>
        <begin position="73"/>
        <end position="156"/>
    </location>
</feature>
<dbReference type="Proteomes" id="UP000612746">
    <property type="component" value="Unassembled WGS sequence"/>
</dbReference>
<evidence type="ECO:0000256" key="1">
    <source>
        <dbReference type="SAM" id="MobiDB-lite"/>
    </source>
</evidence>
<feature type="compositionally biased region" description="Polar residues" evidence="1">
    <location>
        <begin position="275"/>
        <end position="295"/>
    </location>
</feature>
<dbReference type="AlphaFoldDB" id="A0A8H7PX58"/>
<keyword evidence="2" id="KW-0472">Membrane</keyword>
<keyword evidence="2" id="KW-1133">Transmembrane helix</keyword>
<accession>A0A8H7PX58</accession>
<reference evidence="3" key="1">
    <citation type="submission" date="2020-12" db="EMBL/GenBank/DDBJ databases">
        <title>Metabolic potential, ecology and presence of endohyphal bacteria is reflected in genomic diversity of Mucoromycotina.</title>
        <authorList>
            <person name="Muszewska A."/>
            <person name="Okrasinska A."/>
            <person name="Steczkiewicz K."/>
            <person name="Drgas O."/>
            <person name="Orlowska M."/>
            <person name="Perlinska-Lenart U."/>
            <person name="Aleksandrzak-Piekarczyk T."/>
            <person name="Szatraj K."/>
            <person name="Zielenkiewicz U."/>
            <person name="Pilsyk S."/>
            <person name="Malc E."/>
            <person name="Mieczkowski P."/>
            <person name="Kruszewska J.S."/>
            <person name="Biernat P."/>
            <person name="Pawlowska J."/>
        </authorList>
    </citation>
    <scope>NUCLEOTIDE SEQUENCE</scope>
    <source>
        <strain evidence="3">WA0000051536</strain>
    </source>
</reference>
<organism evidence="3 4">
    <name type="scientific">Umbelopsis vinacea</name>
    <dbReference type="NCBI Taxonomy" id="44442"/>
    <lineage>
        <taxon>Eukaryota</taxon>
        <taxon>Fungi</taxon>
        <taxon>Fungi incertae sedis</taxon>
        <taxon>Mucoromycota</taxon>
        <taxon>Mucoromycotina</taxon>
        <taxon>Umbelopsidomycetes</taxon>
        <taxon>Umbelopsidales</taxon>
        <taxon>Umbelopsidaceae</taxon>
        <taxon>Umbelopsis</taxon>
    </lineage>
</organism>
<feature type="region of interest" description="Disordered" evidence="1">
    <location>
        <begin position="273"/>
        <end position="295"/>
    </location>
</feature>